<gene>
    <name evidence="1" type="ORF">BDR25DRAFT_231946</name>
</gene>
<comment type="caution">
    <text evidence="1">The sequence shown here is derived from an EMBL/GenBank/DDBJ whole genome shotgun (WGS) entry which is preliminary data.</text>
</comment>
<evidence type="ECO:0000313" key="1">
    <source>
        <dbReference type="EMBL" id="KAF2468377.1"/>
    </source>
</evidence>
<proteinExistence type="predicted"/>
<dbReference type="Proteomes" id="UP000799755">
    <property type="component" value="Unassembled WGS sequence"/>
</dbReference>
<reference evidence="1" key="1">
    <citation type="journal article" date="2020" name="Stud. Mycol.">
        <title>101 Dothideomycetes genomes: a test case for predicting lifestyles and emergence of pathogens.</title>
        <authorList>
            <person name="Haridas S."/>
            <person name="Albert R."/>
            <person name="Binder M."/>
            <person name="Bloem J."/>
            <person name="Labutti K."/>
            <person name="Salamov A."/>
            <person name="Andreopoulos B."/>
            <person name="Baker S."/>
            <person name="Barry K."/>
            <person name="Bills G."/>
            <person name="Bluhm B."/>
            <person name="Cannon C."/>
            <person name="Castanera R."/>
            <person name="Culley D."/>
            <person name="Daum C."/>
            <person name="Ezra D."/>
            <person name="Gonzalez J."/>
            <person name="Henrissat B."/>
            <person name="Kuo A."/>
            <person name="Liang C."/>
            <person name="Lipzen A."/>
            <person name="Lutzoni F."/>
            <person name="Magnuson J."/>
            <person name="Mondo S."/>
            <person name="Nolan M."/>
            <person name="Ohm R."/>
            <person name="Pangilinan J."/>
            <person name="Park H.-J."/>
            <person name="Ramirez L."/>
            <person name="Alfaro M."/>
            <person name="Sun H."/>
            <person name="Tritt A."/>
            <person name="Yoshinaga Y."/>
            <person name="Zwiers L.-H."/>
            <person name="Turgeon B."/>
            <person name="Goodwin S."/>
            <person name="Spatafora J."/>
            <person name="Crous P."/>
            <person name="Grigoriev I."/>
        </authorList>
    </citation>
    <scope>NUCLEOTIDE SEQUENCE</scope>
    <source>
        <strain evidence="1">ATCC 200398</strain>
    </source>
</reference>
<keyword evidence="2" id="KW-1185">Reference proteome</keyword>
<accession>A0ACB6QNC7</accession>
<name>A0ACB6QNC7_9PLEO</name>
<protein>
    <submittedName>
        <fullName evidence="1">Uncharacterized protein</fullName>
    </submittedName>
</protein>
<sequence length="56" mass="6554">MLKYLGPMVVNRDGTLSCIMNWENMMEMERPNRLRVLGKQNQLRQEALKTTEEGAK</sequence>
<organism evidence="1 2">
    <name type="scientific">Lindgomyces ingoldianus</name>
    <dbReference type="NCBI Taxonomy" id="673940"/>
    <lineage>
        <taxon>Eukaryota</taxon>
        <taxon>Fungi</taxon>
        <taxon>Dikarya</taxon>
        <taxon>Ascomycota</taxon>
        <taxon>Pezizomycotina</taxon>
        <taxon>Dothideomycetes</taxon>
        <taxon>Pleosporomycetidae</taxon>
        <taxon>Pleosporales</taxon>
        <taxon>Lindgomycetaceae</taxon>
        <taxon>Lindgomyces</taxon>
    </lineage>
</organism>
<dbReference type="EMBL" id="MU003516">
    <property type="protein sequence ID" value="KAF2468377.1"/>
    <property type="molecule type" value="Genomic_DNA"/>
</dbReference>
<evidence type="ECO:0000313" key="2">
    <source>
        <dbReference type="Proteomes" id="UP000799755"/>
    </source>
</evidence>